<evidence type="ECO:0000313" key="2">
    <source>
        <dbReference type="EMBL" id="AEI08893.1"/>
    </source>
</evidence>
<dbReference type="Proteomes" id="UP000000492">
    <property type="component" value="Chromosome"/>
</dbReference>
<dbReference type="HOGENOM" id="CLU_026624_3_2_11"/>
<dbReference type="KEGG" id="crd:CRES_0530"/>
<dbReference type="STRING" id="662755.CRES_0530"/>
<name>F8DYQ1_CORRG</name>
<dbReference type="GO" id="GO:0050348">
    <property type="term" value="F:trehalose O-mycolyltransferase activity"/>
    <property type="evidence" value="ECO:0007669"/>
    <property type="project" value="UniProtKB-EC"/>
</dbReference>
<dbReference type="InterPro" id="IPR029058">
    <property type="entry name" value="AB_hydrolase_fold"/>
</dbReference>
<dbReference type="eggNOG" id="COG0627">
    <property type="taxonomic scope" value="Bacteria"/>
</dbReference>
<keyword evidence="2" id="KW-0012">Acyltransferase</keyword>
<keyword evidence="2" id="KW-0808">Transferase</keyword>
<dbReference type="PANTHER" id="PTHR48098:SF1">
    <property type="entry name" value="DIACYLGLYCEROL ACYLTRANSFERASE_MYCOLYLTRANSFERASE AG85A"/>
    <property type="match status" value="1"/>
</dbReference>
<sequence length="339" mass="37101">MNAHQTAQGWGKKILSLLVALTTAMGLATIASPSASAADNRTRLRPGCTWSPYKFYVQNCWVYSPAMKQKIKVQIKPASRGGNAGIYMLDGLRARQDWNGWTYQGRGVDAFVNDNVTLVMPVGGQAQFYADWIAPYGGTGGPKKPKWETFLTRELPGYLQRNFGVSPRNNAVVGLSMGGTAAMNLAAWHRDQFKHVSSLSGYLNPTWPGMYLGIQYAMAQAGGPGARIWDMWGSPVDPIRFRNDPTVQAGRFRGMPMYLSAAGGVTTSQENFLGDPEGVASGVALEWLSRSSTAKFEMAARVAGARPVVSYPINGVHNWPYWNIELRNARPHILRALNA</sequence>
<organism evidence="2 3">
    <name type="scientific">Corynebacterium resistens (strain DSM 45100 / JCM 12819 / GTC 2026 / SICGH 158)</name>
    <dbReference type="NCBI Taxonomy" id="662755"/>
    <lineage>
        <taxon>Bacteria</taxon>
        <taxon>Bacillati</taxon>
        <taxon>Actinomycetota</taxon>
        <taxon>Actinomycetes</taxon>
        <taxon>Mycobacteriales</taxon>
        <taxon>Corynebacteriaceae</taxon>
        <taxon>Corynebacterium</taxon>
    </lineage>
</organism>
<protein>
    <submittedName>
        <fullName evidence="2">Trtrehalose corynomycolyl transferase B</fullName>
        <ecNumber evidence="2">2.3.1.122</ecNumber>
    </submittedName>
</protein>
<feature type="signal peptide" evidence="1">
    <location>
        <begin position="1"/>
        <end position="37"/>
    </location>
</feature>
<keyword evidence="3" id="KW-1185">Reference proteome</keyword>
<gene>
    <name evidence="2" type="primary">cmtB</name>
    <name evidence="2" type="ordered locus">CRES_0530</name>
</gene>
<accession>F8DYQ1</accession>
<dbReference type="OrthoDB" id="4366784at2"/>
<dbReference type="RefSeq" id="WP_013887918.1">
    <property type="nucleotide sequence ID" value="NC_015673.1"/>
</dbReference>
<evidence type="ECO:0000256" key="1">
    <source>
        <dbReference type="SAM" id="SignalP"/>
    </source>
</evidence>
<dbReference type="InterPro" id="IPR050583">
    <property type="entry name" value="Mycobacterial_A85_antigen"/>
</dbReference>
<dbReference type="EMBL" id="CP002857">
    <property type="protein sequence ID" value="AEI08893.1"/>
    <property type="molecule type" value="Genomic_DNA"/>
</dbReference>
<dbReference type="InterPro" id="IPR000801">
    <property type="entry name" value="Esterase-like"/>
</dbReference>
<feature type="chain" id="PRO_5003369153" evidence="1">
    <location>
        <begin position="38"/>
        <end position="339"/>
    </location>
</feature>
<dbReference type="Gene3D" id="3.40.50.1820">
    <property type="entry name" value="alpha/beta hydrolase"/>
    <property type="match status" value="1"/>
</dbReference>
<dbReference type="SUPFAM" id="SSF53474">
    <property type="entry name" value="alpha/beta-Hydrolases"/>
    <property type="match status" value="1"/>
</dbReference>
<dbReference type="Pfam" id="PF00756">
    <property type="entry name" value="Esterase"/>
    <property type="match status" value="1"/>
</dbReference>
<dbReference type="EC" id="2.3.1.122" evidence="2"/>
<proteinExistence type="predicted"/>
<reference evidence="2 3" key="1">
    <citation type="journal article" date="2012" name="BMC Genomics">
        <title>Complete genome sequence, lifestyle, and multi-drug resistance of the human pathogen Corynebacterium resistens DSM 45100 isolated from blood samples of a leukemia patient.</title>
        <authorList>
            <person name="Schroder J."/>
            <person name="Maus I."/>
            <person name="Meyer K."/>
            <person name="Wordemann S."/>
            <person name="Blom J."/>
            <person name="Jaenicke S."/>
            <person name="Schneider J."/>
            <person name="Trost E."/>
            <person name="Tauch A."/>
        </authorList>
    </citation>
    <scope>NUCLEOTIDE SEQUENCE [LARGE SCALE GENOMIC DNA]</scope>
    <source>
        <strain evidence="3">DSM 45100 / JCM 12819 / CCUG 50093 / GTC 2026 / SICGH 158</strain>
    </source>
</reference>
<dbReference type="PANTHER" id="PTHR48098">
    <property type="entry name" value="ENTEROCHELIN ESTERASE-RELATED"/>
    <property type="match status" value="1"/>
</dbReference>
<dbReference type="AlphaFoldDB" id="F8DYQ1"/>
<evidence type="ECO:0000313" key="3">
    <source>
        <dbReference type="Proteomes" id="UP000000492"/>
    </source>
</evidence>
<keyword evidence="1" id="KW-0732">Signal</keyword>